<dbReference type="EMBL" id="UFXS01000001">
    <property type="protein sequence ID" value="STD55097.1"/>
    <property type="molecule type" value="Genomic_DNA"/>
</dbReference>
<dbReference type="Proteomes" id="UP000254737">
    <property type="component" value="Unassembled WGS sequence"/>
</dbReference>
<evidence type="ECO:0000313" key="1">
    <source>
        <dbReference type="EMBL" id="STD55097.1"/>
    </source>
</evidence>
<protein>
    <submittedName>
        <fullName evidence="1">Uncharacterized protein</fullName>
    </submittedName>
</protein>
<sequence length="88" mass="10729">MVYKVGIMEEILINEKEEKFLTYWEKRFSTIFKDNTSWTTLFMTVNKATFPDSLNIETFCKKFMQDFNMKLSYKYDESDNEYDLTITR</sequence>
<gene>
    <name evidence="1" type="ORF">NCTC13456_01360</name>
</gene>
<evidence type="ECO:0000313" key="2">
    <source>
        <dbReference type="Proteomes" id="UP000254737"/>
    </source>
</evidence>
<accession>A0A376G8E9</accession>
<organism evidence="1 2">
    <name type="scientific">Empedobacter falsenii</name>
    <dbReference type="NCBI Taxonomy" id="343874"/>
    <lineage>
        <taxon>Bacteria</taxon>
        <taxon>Pseudomonadati</taxon>
        <taxon>Bacteroidota</taxon>
        <taxon>Flavobacteriia</taxon>
        <taxon>Flavobacteriales</taxon>
        <taxon>Weeksellaceae</taxon>
        <taxon>Empedobacter</taxon>
    </lineage>
</organism>
<dbReference type="STRING" id="343874.GCA_000805695_02892"/>
<proteinExistence type="predicted"/>
<name>A0A376G8E9_9FLAO</name>
<dbReference type="AlphaFoldDB" id="A0A376G8E9"/>
<reference evidence="1 2" key="1">
    <citation type="submission" date="2018-06" db="EMBL/GenBank/DDBJ databases">
        <authorList>
            <consortium name="Pathogen Informatics"/>
            <person name="Doyle S."/>
        </authorList>
    </citation>
    <scope>NUCLEOTIDE SEQUENCE [LARGE SCALE GENOMIC DNA]</scope>
    <source>
        <strain evidence="1 2">NCTC13456</strain>
    </source>
</reference>